<keyword evidence="2" id="KW-1185">Reference proteome</keyword>
<dbReference type="AlphaFoldDB" id="A0A8S9Y916"/>
<evidence type="ECO:0000313" key="2">
    <source>
        <dbReference type="Proteomes" id="UP000822476"/>
    </source>
</evidence>
<gene>
    <name evidence="1" type="ORF">EG68_03824</name>
</gene>
<proteinExistence type="predicted"/>
<sequence length="127" mass="14122">MCATELTNVMSRNNIFEPAFVVDCHMKAAVLSPSHYYLALLRSTFLYMEASFCSFCPIKPVRILDVSPSGGSSFDGPRFESNDVLVPVDSTSLLSSQTCKSRQEIVPPRSRTKDSNTFGNFRLIINC</sequence>
<organism evidence="1 2">
    <name type="scientific">Paragonimus skrjabini miyazakii</name>
    <dbReference type="NCBI Taxonomy" id="59628"/>
    <lineage>
        <taxon>Eukaryota</taxon>
        <taxon>Metazoa</taxon>
        <taxon>Spiralia</taxon>
        <taxon>Lophotrochozoa</taxon>
        <taxon>Platyhelminthes</taxon>
        <taxon>Trematoda</taxon>
        <taxon>Digenea</taxon>
        <taxon>Plagiorchiida</taxon>
        <taxon>Troglotremata</taxon>
        <taxon>Troglotrematidae</taxon>
        <taxon>Paragonimus</taxon>
    </lineage>
</organism>
<comment type="caution">
    <text evidence="1">The sequence shown here is derived from an EMBL/GenBank/DDBJ whole genome shotgun (WGS) entry which is preliminary data.</text>
</comment>
<name>A0A8S9Y916_9TREM</name>
<reference evidence="1" key="1">
    <citation type="submission" date="2019-07" db="EMBL/GenBank/DDBJ databases">
        <title>Annotation for the trematode Paragonimus miyazaki's.</title>
        <authorList>
            <person name="Choi Y.-J."/>
        </authorList>
    </citation>
    <scope>NUCLEOTIDE SEQUENCE</scope>
    <source>
        <strain evidence="1">Japan</strain>
    </source>
</reference>
<dbReference type="EMBL" id="JTDE01021846">
    <property type="protein sequence ID" value="KAF7232389.1"/>
    <property type="molecule type" value="Genomic_DNA"/>
</dbReference>
<dbReference type="Proteomes" id="UP000822476">
    <property type="component" value="Unassembled WGS sequence"/>
</dbReference>
<protein>
    <submittedName>
        <fullName evidence="1">Uncharacterized protein</fullName>
    </submittedName>
</protein>
<evidence type="ECO:0000313" key="1">
    <source>
        <dbReference type="EMBL" id="KAF7232389.1"/>
    </source>
</evidence>
<accession>A0A8S9Y916</accession>